<dbReference type="AlphaFoldDB" id="A0A369BGJ0"/>
<gene>
    <name evidence="2" type="ORF">DFP94_103262</name>
</gene>
<feature type="domain" description="Phosphatidylglycerol lysyltransferase C-terminal" evidence="1">
    <location>
        <begin position="1"/>
        <end position="62"/>
    </location>
</feature>
<keyword evidence="3" id="KW-1185">Reference proteome</keyword>
<comment type="caution">
    <text evidence="2">The sequence shown here is derived from an EMBL/GenBank/DDBJ whole genome shotgun (WGS) entry which is preliminary data.</text>
</comment>
<sequence>MDVLFATLFKWAQAHHYAVWEAPLTNVSDLLIARWIHQFGNRWYNFKGLYDYKNKFAPGWREGVSVFLLHVARWLSWMYMVHTPAPESSPEAALRIAFREARGKKA</sequence>
<evidence type="ECO:0000259" key="1">
    <source>
        <dbReference type="Pfam" id="PF09924"/>
    </source>
</evidence>
<evidence type="ECO:0000313" key="2">
    <source>
        <dbReference type="EMBL" id="RCX20531.1"/>
    </source>
</evidence>
<dbReference type="EMBL" id="QPJW01000003">
    <property type="protein sequence ID" value="RCX20531.1"/>
    <property type="molecule type" value="Genomic_DNA"/>
</dbReference>
<dbReference type="Pfam" id="PF09924">
    <property type="entry name" value="LPG_synthase_C"/>
    <property type="match status" value="1"/>
</dbReference>
<organism evidence="2 3">
    <name type="scientific">Fontibacillus phaseoli</name>
    <dbReference type="NCBI Taxonomy" id="1416533"/>
    <lineage>
        <taxon>Bacteria</taxon>
        <taxon>Bacillati</taxon>
        <taxon>Bacillota</taxon>
        <taxon>Bacilli</taxon>
        <taxon>Bacillales</taxon>
        <taxon>Paenibacillaceae</taxon>
        <taxon>Fontibacillus</taxon>
    </lineage>
</organism>
<dbReference type="OrthoDB" id="145485at2"/>
<dbReference type="InterPro" id="IPR024320">
    <property type="entry name" value="LPG_synthase_C"/>
</dbReference>
<name>A0A369BGJ0_9BACL</name>
<proteinExistence type="predicted"/>
<accession>A0A369BGJ0</accession>
<dbReference type="Proteomes" id="UP000253090">
    <property type="component" value="Unassembled WGS sequence"/>
</dbReference>
<evidence type="ECO:0000313" key="3">
    <source>
        <dbReference type="Proteomes" id="UP000253090"/>
    </source>
</evidence>
<reference evidence="2 3" key="1">
    <citation type="submission" date="2018-07" db="EMBL/GenBank/DDBJ databases">
        <title>Genomic Encyclopedia of Type Strains, Phase III (KMG-III): the genomes of soil and plant-associated and newly described type strains.</title>
        <authorList>
            <person name="Whitman W."/>
        </authorList>
    </citation>
    <scope>NUCLEOTIDE SEQUENCE [LARGE SCALE GENOMIC DNA]</scope>
    <source>
        <strain evidence="2 3">CECT 8333</strain>
    </source>
</reference>
<protein>
    <submittedName>
        <fullName evidence="2">Uncharacterized protein DUF2156</fullName>
    </submittedName>
</protein>